<sequence length="287" mass="32502">MQFSDTNTKKGLLKYLYILAVISLGCATDTAYVPHGLTRVSDEELLTRAYHFDYPDGTKFPTLNTLGDTITMDSLRNIQDPTKKYALHYYQDANGVIQEAIIVEITEAELVFQRKLVEAVNTGPELRRLPIDCSDKASILQEVFDRDQAIRGGQPYDKRVDHQNLEVITSFLDHCGMPTLAEVNEVQLAAIWAVLQHSSNRYRKRYLPLLEASARAGDLSWGTIATITDRIALDDGKPQRYGTQVVRDPNTGKWQLYELADPDSVDKLRQAIGLPPLEESLQWWDMD</sequence>
<keyword evidence="1" id="KW-1133">Transmembrane helix</keyword>
<accession>A0ABM9B1N6</accession>
<protein>
    <submittedName>
        <fullName evidence="2">Uncharacterized protein</fullName>
    </submittedName>
</protein>
<dbReference type="RefSeq" id="WP_238750605.1">
    <property type="nucleotide sequence ID" value="NZ_CAKLPZ010000002.1"/>
</dbReference>
<keyword evidence="3" id="KW-1185">Reference proteome</keyword>
<dbReference type="EMBL" id="CAKLPZ010000002">
    <property type="protein sequence ID" value="CAH1000566.1"/>
    <property type="molecule type" value="Genomic_DNA"/>
</dbReference>
<comment type="caution">
    <text evidence="2">The sequence shown here is derived from an EMBL/GenBank/DDBJ whole genome shotgun (WGS) entry which is preliminary data.</text>
</comment>
<gene>
    <name evidence="2" type="ORF">LEM8419_01700</name>
</gene>
<dbReference type="Pfam" id="PF20329">
    <property type="entry name" value="DUF6624"/>
    <property type="match status" value="1"/>
</dbReference>
<evidence type="ECO:0000313" key="3">
    <source>
        <dbReference type="Proteomes" id="UP000837803"/>
    </source>
</evidence>
<proteinExistence type="predicted"/>
<evidence type="ECO:0000256" key="1">
    <source>
        <dbReference type="SAM" id="Phobius"/>
    </source>
</evidence>
<dbReference type="InterPro" id="IPR046732">
    <property type="entry name" value="DUF6624"/>
</dbReference>
<name>A0ABM9B1N6_9BACT</name>
<feature type="transmembrane region" description="Helical" evidence="1">
    <location>
        <begin position="12"/>
        <end position="33"/>
    </location>
</feature>
<dbReference type="Proteomes" id="UP000837803">
    <property type="component" value="Unassembled WGS sequence"/>
</dbReference>
<keyword evidence="1" id="KW-0812">Transmembrane</keyword>
<keyword evidence="1" id="KW-0472">Membrane</keyword>
<reference evidence="2" key="1">
    <citation type="submission" date="2021-12" db="EMBL/GenBank/DDBJ databases">
        <authorList>
            <person name="Rodrigo-Torres L."/>
            <person name="Arahal R. D."/>
            <person name="Lucena T."/>
        </authorList>
    </citation>
    <scope>NUCLEOTIDE SEQUENCE</scope>
    <source>
        <strain evidence="2">CECT 8419</strain>
    </source>
</reference>
<evidence type="ECO:0000313" key="2">
    <source>
        <dbReference type="EMBL" id="CAH1000566.1"/>
    </source>
</evidence>
<organism evidence="2 3">
    <name type="scientific">Neolewinella maritima</name>
    <dbReference type="NCBI Taxonomy" id="1383882"/>
    <lineage>
        <taxon>Bacteria</taxon>
        <taxon>Pseudomonadati</taxon>
        <taxon>Bacteroidota</taxon>
        <taxon>Saprospiria</taxon>
        <taxon>Saprospirales</taxon>
        <taxon>Lewinellaceae</taxon>
        <taxon>Neolewinella</taxon>
    </lineage>
</organism>